<evidence type="ECO:0000313" key="1">
    <source>
        <dbReference type="EMBL" id="CAG9280220.1"/>
    </source>
</evidence>
<organism evidence="1">
    <name type="scientific">Phaeodactylum tricornutum</name>
    <name type="common">Diatom</name>
    <dbReference type="NCBI Taxonomy" id="2850"/>
    <lineage>
        <taxon>Eukaryota</taxon>
        <taxon>Sar</taxon>
        <taxon>Stramenopiles</taxon>
        <taxon>Ochrophyta</taxon>
        <taxon>Bacillariophyta</taxon>
        <taxon>Bacillariophyceae</taxon>
        <taxon>Bacillariophycidae</taxon>
        <taxon>Naviculales</taxon>
        <taxon>Phaeodactylaceae</taxon>
        <taxon>Phaeodactylum</taxon>
    </lineage>
</organism>
<dbReference type="Proteomes" id="UP000836788">
    <property type="component" value="Chromosome 13"/>
</dbReference>
<dbReference type="EMBL" id="OU594954">
    <property type="protein sequence ID" value="CAG9280220.1"/>
    <property type="molecule type" value="Genomic_DNA"/>
</dbReference>
<proteinExistence type="predicted"/>
<reference evidence="1" key="1">
    <citation type="submission" date="2022-02" db="EMBL/GenBank/DDBJ databases">
        <authorList>
            <person name="Giguere J D."/>
        </authorList>
    </citation>
    <scope>NUCLEOTIDE SEQUENCE</scope>
    <source>
        <strain evidence="1">CCAP 1055/1</strain>
    </source>
</reference>
<dbReference type="AlphaFoldDB" id="A0A8J9S2W9"/>
<dbReference type="InterPro" id="IPR012340">
    <property type="entry name" value="NA-bd_OB-fold"/>
</dbReference>
<sequence length="37" mass="4433">MFVVRELSKDLDLDVYNQMIEVQQNPKFQNYFAPIQA</sequence>
<dbReference type="Gene3D" id="2.40.50.140">
    <property type="entry name" value="Nucleic acid-binding proteins"/>
    <property type="match status" value="1"/>
</dbReference>
<gene>
    <name evidence="1" type="ORF">PTTT1_LOCUS12591</name>
</gene>
<protein>
    <submittedName>
        <fullName evidence="1">Uncharacterized protein</fullName>
    </submittedName>
</protein>
<accession>A0A8J9S2W9</accession>
<name>A0A8J9S2W9_PHATR</name>